<organism evidence="1 2">
    <name type="scientific">Hirundo rustica rustica</name>
    <dbReference type="NCBI Taxonomy" id="333673"/>
    <lineage>
        <taxon>Eukaryota</taxon>
        <taxon>Metazoa</taxon>
        <taxon>Chordata</taxon>
        <taxon>Craniata</taxon>
        <taxon>Vertebrata</taxon>
        <taxon>Euteleostomi</taxon>
        <taxon>Archelosauria</taxon>
        <taxon>Archosauria</taxon>
        <taxon>Dinosauria</taxon>
        <taxon>Saurischia</taxon>
        <taxon>Theropoda</taxon>
        <taxon>Coelurosauria</taxon>
        <taxon>Aves</taxon>
        <taxon>Neognathae</taxon>
        <taxon>Neoaves</taxon>
        <taxon>Telluraves</taxon>
        <taxon>Australaves</taxon>
        <taxon>Passeriformes</taxon>
        <taxon>Sylvioidea</taxon>
        <taxon>Hirundinidae</taxon>
        <taxon>Hirundo</taxon>
    </lineage>
</organism>
<sequence>MHLWGPLKEGHPEQQLESDWIRWQLEQTEGQSSEIKERHQDPFGKDFAAFSIRESGLCKRDEKLLEPGIKTREKKSLPRSPGFPESIVVIPNVLFVEAMLHPVDKWKKTFKVLNEKNLKKIIGH</sequence>
<evidence type="ECO:0000313" key="2">
    <source>
        <dbReference type="Proteomes" id="UP000269221"/>
    </source>
</evidence>
<keyword evidence="2" id="KW-1185">Reference proteome</keyword>
<proteinExistence type="predicted"/>
<comment type="caution">
    <text evidence="1">The sequence shown here is derived from an EMBL/GenBank/DDBJ whole genome shotgun (WGS) entry which is preliminary data.</text>
</comment>
<reference evidence="1 2" key="1">
    <citation type="submission" date="2018-07" db="EMBL/GenBank/DDBJ databases">
        <title>A high quality draft genome assembly of the barn swallow (H. rustica rustica).</title>
        <authorList>
            <person name="Formenti G."/>
            <person name="Chiara M."/>
            <person name="Poveda L."/>
            <person name="Francoijs K.-J."/>
            <person name="Bonisoli-Alquati A."/>
            <person name="Canova L."/>
            <person name="Gianfranceschi L."/>
            <person name="Horner D.S."/>
            <person name="Saino N."/>
        </authorList>
    </citation>
    <scope>NUCLEOTIDE SEQUENCE [LARGE SCALE GENOMIC DNA]</scope>
    <source>
        <strain evidence="1">Chelidonia</strain>
        <tissue evidence="1">Blood</tissue>
    </source>
</reference>
<name>A0A3M0JZA4_HIRRU</name>
<evidence type="ECO:0000313" key="1">
    <source>
        <dbReference type="EMBL" id="RMC06078.1"/>
    </source>
</evidence>
<protein>
    <submittedName>
        <fullName evidence="1">Uncharacterized protein</fullName>
    </submittedName>
</protein>
<dbReference type="EMBL" id="QRBI01000121">
    <property type="protein sequence ID" value="RMC06078.1"/>
    <property type="molecule type" value="Genomic_DNA"/>
</dbReference>
<gene>
    <name evidence="1" type="ORF">DUI87_17623</name>
</gene>
<dbReference type="Proteomes" id="UP000269221">
    <property type="component" value="Unassembled WGS sequence"/>
</dbReference>
<dbReference type="AlphaFoldDB" id="A0A3M0JZA4"/>
<accession>A0A3M0JZA4</accession>